<feature type="compositionally biased region" description="Polar residues" evidence="2">
    <location>
        <begin position="312"/>
        <end position="324"/>
    </location>
</feature>
<dbReference type="Proteomes" id="UP000515268">
    <property type="component" value="Chromosome PVPCR_04"/>
</dbReference>
<feature type="compositionally biased region" description="Low complexity" evidence="2">
    <location>
        <begin position="582"/>
        <end position="591"/>
    </location>
</feature>
<dbReference type="Pfam" id="PF06022">
    <property type="entry name" value="Cir_Bir_Yir"/>
    <property type="match status" value="1"/>
</dbReference>
<gene>
    <name evidence="4" type="ORF">PVPCR_0400140</name>
</gene>
<dbReference type="OrthoDB" id="373277at2759"/>
<feature type="transmembrane region" description="Helical" evidence="3">
    <location>
        <begin position="795"/>
        <end position="815"/>
    </location>
</feature>
<proteinExistence type="predicted"/>
<protein>
    <submittedName>
        <fullName evidence="4">PIR protein CIR protein</fullName>
    </submittedName>
</protein>
<keyword evidence="3" id="KW-0812">Transmembrane</keyword>
<keyword evidence="3" id="KW-1133">Transmembrane helix</keyword>
<feature type="compositionally biased region" description="Pro residues" evidence="2">
    <location>
        <begin position="592"/>
        <end position="604"/>
    </location>
</feature>
<feature type="compositionally biased region" description="Polar residues" evidence="2">
    <location>
        <begin position="631"/>
        <end position="643"/>
    </location>
</feature>
<keyword evidence="3" id="KW-0472">Membrane</keyword>
<feature type="compositionally biased region" description="Gly residues" evidence="2">
    <location>
        <begin position="383"/>
        <end position="424"/>
    </location>
</feature>
<feature type="compositionally biased region" description="Polar residues" evidence="2">
    <location>
        <begin position="567"/>
        <end position="581"/>
    </location>
</feature>
<feature type="transmembrane region" description="Helical" evidence="3">
    <location>
        <begin position="714"/>
        <end position="735"/>
    </location>
</feature>
<dbReference type="InterPro" id="IPR006477">
    <property type="entry name" value="Yir_bir_cir"/>
</dbReference>
<dbReference type="VEuPathDB" id="PlasmoDB:PVPCR_0400140"/>
<feature type="compositionally biased region" description="Low complexity" evidence="2">
    <location>
        <begin position="620"/>
        <end position="629"/>
    </location>
</feature>
<organism evidence="4 5">
    <name type="scientific">Plasmodium vinckei petteri</name>
    <dbReference type="NCBI Taxonomy" id="138298"/>
    <lineage>
        <taxon>Eukaryota</taxon>
        <taxon>Sar</taxon>
        <taxon>Alveolata</taxon>
        <taxon>Apicomplexa</taxon>
        <taxon>Aconoidasida</taxon>
        <taxon>Haemosporida</taxon>
        <taxon>Plasmodiidae</taxon>
        <taxon>Plasmodium</taxon>
        <taxon>Plasmodium (Vinckeia)</taxon>
    </lineage>
</organism>
<reference evidence="4 5" key="1">
    <citation type="submission" date="2020-08" db="EMBL/GenBank/DDBJ databases">
        <authorList>
            <person name="Ramaprasad A."/>
        </authorList>
    </citation>
    <scope>NUCLEOTIDE SEQUENCE [LARGE SCALE GENOMIC DNA]</scope>
</reference>
<evidence type="ECO:0000256" key="3">
    <source>
        <dbReference type="SAM" id="Phobius"/>
    </source>
</evidence>
<accession>A0A6V7SED9</accession>
<evidence type="ECO:0000256" key="2">
    <source>
        <dbReference type="SAM" id="MobiDB-lite"/>
    </source>
</evidence>
<dbReference type="EMBL" id="LR865409">
    <property type="protein sequence ID" value="CAD2097396.1"/>
    <property type="molecule type" value="Genomic_DNA"/>
</dbReference>
<keyword evidence="5" id="KW-1185">Reference proteome</keyword>
<feature type="compositionally biased region" description="Low complexity" evidence="2">
    <location>
        <begin position="353"/>
        <end position="368"/>
    </location>
</feature>
<evidence type="ECO:0000313" key="4">
    <source>
        <dbReference type="EMBL" id="CAD2097396.1"/>
    </source>
</evidence>
<name>A0A6V7SED9_PLAVN</name>
<feature type="compositionally biased region" description="Acidic residues" evidence="2">
    <location>
        <begin position="277"/>
        <end position="309"/>
    </location>
</feature>
<evidence type="ECO:0000256" key="1">
    <source>
        <dbReference type="SAM" id="Coils"/>
    </source>
</evidence>
<feature type="region of interest" description="Disordered" evidence="2">
    <location>
        <begin position="276"/>
        <end position="440"/>
    </location>
</feature>
<feature type="compositionally biased region" description="Polar residues" evidence="2">
    <location>
        <begin position="369"/>
        <end position="380"/>
    </location>
</feature>
<dbReference type="AlphaFoldDB" id="A0A6V7SED9"/>
<keyword evidence="1" id="KW-0175">Coiled coil</keyword>
<sequence>MNACEAFRDVDNLFIDYETKVNEFNDVYGLYNRYCPVKKGSQRCETNSEKLNAIFGYAYTELMQNDKGNLDSGYDPSVDFLIMGLSNRLYKLSEDHSLSLKDAFGKYLGNRIGSFNHRSILYNKKVFMGYNIGIMNGFYLLFKQICETISISETPNAQPYQYIDSVTQCYIMYNTLYNFVNQCGPYLQLLDHLKTIYNEFIDAVIKYKNYDESLRKQLIKLSPIDKTKFGSEFNTKGCKKVNKKLEQNISRMENKPQEEQDEQDEQDELNTLIELLGSDDDDDNDVDDADDDNDVDDGDDGLENNDDTTENSLDQIQNNQDGTSSGPGPGPQQGPQGQQAQKPAESPPQQPLGQPTSGQSTTGTQSSSDIQNGDSANPDTSQGGSGGGSDNGGSGVPGSSEGGSGGGPSGSGSPGGGSDSGSSGGSKAPGDPAATDSSGGSNGYWLSNWGSRFNPLNYLPSASEIYETQKSILTSASNKISDAYNSAVTTVKDTYDITMTAVKDTYDSAVIAVKNTYDSAVTNINYAYTTSTNYISGAVSSITNQLSSLGTFSQLGDDLPQLGGSGNSLPTDNTPPSTTQIPKSDPNSPSLPSSPPLPSMPQSPSPSVTSPPSQDPPQAPLQDPLQDPSSQKKLSSTHDSQDKVQNGASNIVQQPDPNDGKGLAQIPLSAQVTLLSSGISPSNIGNGSNPSGTDVKINEKPSIWCIGSNKKCDILGISIIGISIFVFLVIMYKYISFGSTKNSKKKKSMKRVIKYGDGTRKTQIIIKSYDRNKHLKPIINPVGRKKDPTLNIYKLMQADPVPFINLFFLLIFFVYKQKLNYLEL</sequence>
<feature type="coiled-coil region" evidence="1">
    <location>
        <begin position="235"/>
        <end position="262"/>
    </location>
</feature>
<feature type="region of interest" description="Disordered" evidence="2">
    <location>
        <begin position="557"/>
        <end position="643"/>
    </location>
</feature>
<evidence type="ECO:0000313" key="5">
    <source>
        <dbReference type="Proteomes" id="UP000515268"/>
    </source>
</evidence>